<evidence type="ECO:0000256" key="1">
    <source>
        <dbReference type="ARBA" id="ARBA00009748"/>
    </source>
</evidence>
<keyword evidence="4" id="KW-0732">Signal</keyword>
<feature type="signal peptide" evidence="4">
    <location>
        <begin position="1"/>
        <end position="26"/>
    </location>
</feature>
<dbReference type="InterPro" id="IPR000528">
    <property type="entry name" value="Plant_nsLTP"/>
</dbReference>
<evidence type="ECO:0000256" key="4">
    <source>
        <dbReference type="SAM" id="SignalP"/>
    </source>
</evidence>
<evidence type="ECO:0000256" key="3">
    <source>
        <dbReference type="RuleBase" id="RU000628"/>
    </source>
</evidence>
<evidence type="ECO:0000259" key="5">
    <source>
        <dbReference type="SMART" id="SM00499"/>
    </source>
</evidence>
<name>A0ABD1LT39_9FABA</name>
<evidence type="ECO:0000256" key="2">
    <source>
        <dbReference type="ARBA" id="ARBA00023157"/>
    </source>
</evidence>
<dbReference type="GO" id="GO:0008289">
    <property type="term" value="F:lipid binding"/>
    <property type="evidence" value="ECO:0007669"/>
    <property type="project" value="UniProtKB-KW"/>
</dbReference>
<gene>
    <name evidence="6" type="ORF">Fmac_025736</name>
</gene>
<dbReference type="SMART" id="SM00499">
    <property type="entry name" value="AAI"/>
    <property type="match status" value="1"/>
</dbReference>
<dbReference type="EMBL" id="JBGMDY010000008">
    <property type="protein sequence ID" value="KAL2326678.1"/>
    <property type="molecule type" value="Genomic_DNA"/>
</dbReference>
<dbReference type="InterPro" id="IPR036312">
    <property type="entry name" value="Bifun_inhib/LTP/seed_sf"/>
</dbReference>
<organism evidence="6 7">
    <name type="scientific">Flemingia macrophylla</name>
    <dbReference type="NCBI Taxonomy" id="520843"/>
    <lineage>
        <taxon>Eukaryota</taxon>
        <taxon>Viridiplantae</taxon>
        <taxon>Streptophyta</taxon>
        <taxon>Embryophyta</taxon>
        <taxon>Tracheophyta</taxon>
        <taxon>Spermatophyta</taxon>
        <taxon>Magnoliopsida</taxon>
        <taxon>eudicotyledons</taxon>
        <taxon>Gunneridae</taxon>
        <taxon>Pentapetalae</taxon>
        <taxon>rosids</taxon>
        <taxon>fabids</taxon>
        <taxon>Fabales</taxon>
        <taxon>Fabaceae</taxon>
        <taxon>Papilionoideae</taxon>
        <taxon>50 kb inversion clade</taxon>
        <taxon>NPAAA clade</taxon>
        <taxon>indigoferoid/millettioid clade</taxon>
        <taxon>Phaseoleae</taxon>
        <taxon>Flemingia</taxon>
    </lineage>
</organism>
<dbReference type="Gene3D" id="1.10.110.10">
    <property type="entry name" value="Plant lipid-transfer and hydrophobic proteins"/>
    <property type="match status" value="1"/>
</dbReference>
<comment type="similarity">
    <text evidence="1 3">Belongs to the plant LTP family.</text>
</comment>
<feature type="chain" id="PRO_5044833920" description="Non-specific lipid-transfer protein" evidence="4">
    <location>
        <begin position="27"/>
        <end position="126"/>
    </location>
</feature>
<feature type="domain" description="Bifunctional inhibitor/plant lipid transfer protein/seed storage helical" evidence="5">
    <location>
        <begin position="30"/>
        <end position="115"/>
    </location>
</feature>
<keyword evidence="3" id="KW-0446">Lipid-binding</keyword>
<protein>
    <recommendedName>
        <fullName evidence="3">Non-specific lipid-transfer protein</fullName>
    </recommendedName>
</protein>
<keyword evidence="7" id="KW-1185">Reference proteome</keyword>
<sequence length="126" mass="13531">MASSLLVKITFLIVLCMVLSIPKGEAILSCPQVLYTVSPCLGYLMGHGGDVPALCCDGVRFLNNQACNTPDRQEACKCLQTVVQNLPILNLTTLAALPTNCGVDLPFKITPSIDCNKYVHLLSYSA</sequence>
<proteinExistence type="inferred from homology"/>
<dbReference type="AlphaFoldDB" id="A0ABD1LT39"/>
<comment type="caution">
    <text evidence="6">The sequence shown here is derived from an EMBL/GenBank/DDBJ whole genome shotgun (WGS) entry which is preliminary data.</text>
</comment>
<dbReference type="PANTHER" id="PTHR33076">
    <property type="entry name" value="NON-SPECIFIC LIPID-TRANSFER PROTEIN 2-RELATED"/>
    <property type="match status" value="1"/>
</dbReference>
<reference evidence="6 7" key="1">
    <citation type="submission" date="2024-08" db="EMBL/GenBank/DDBJ databases">
        <title>Insights into the chromosomal genome structure of Flemingia macrophylla.</title>
        <authorList>
            <person name="Ding Y."/>
            <person name="Zhao Y."/>
            <person name="Bi W."/>
            <person name="Wu M."/>
            <person name="Zhao G."/>
            <person name="Gong Y."/>
            <person name="Li W."/>
            <person name="Zhang P."/>
        </authorList>
    </citation>
    <scope>NUCLEOTIDE SEQUENCE [LARGE SCALE GENOMIC DNA]</scope>
    <source>
        <strain evidence="6">DYQJB</strain>
        <tissue evidence="6">Leaf</tissue>
    </source>
</reference>
<accession>A0ABD1LT39</accession>
<keyword evidence="3" id="KW-0813">Transport</keyword>
<dbReference type="CDD" id="cd01960">
    <property type="entry name" value="nsLTP1"/>
    <property type="match status" value="1"/>
</dbReference>
<dbReference type="Proteomes" id="UP001603857">
    <property type="component" value="Unassembled WGS sequence"/>
</dbReference>
<evidence type="ECO:0000313" key="7">
    <source>
        <dbReference type="Proteomes" id="UP001603857"/>
    </source>
</evidence>
<dbReference type="InterPro" id="IPR016140">
    <property type="entry name" value="Bifunc_inhib/LTP/seed_store"/>
</dbReference>
<evidence type="ECO:0000313" key="6">
    <source>
        <dbReference type="EMBL" id="KAL2326678.1"/>
    </source>
</evidence>
<dbReference type="Pfam" id="PF00234">
    <property type="entry name" value="Tryp_alpha_amyl"/>
    <property type="match status" value="1"/>
</dbReference>
<dbReference type="PRINTS" id="PR00382">
    <property type="entry name" value="LIPIDTRNSFER"/>
</dbReference>
<dbReference type="SUPFAM" id="SSF47699">
    <property type="entry name" value="Bifunctional inhibitor/lipid-transfer protein/seed storage 2S albumin"/>
    <property type="match status" value="1"/>
</dbReference>
<comment type="function">
    <text evidence="3">Plant non-specific lipid-transfer proteins transfer phospholipids as well as galactolipids across membranes. May play a role in wax or cutin deposition in the cell walls of expanding epidermal cells and certain secretory tissues.</text>
</comment>
<keyword evidence="2" id="KW-1015">Disulfide bond</keyword>